<dbReference type="HOGENOM" id="CLU_3351993_0_0_1"/>
<evidence type="ECO:0000313" key="2">
    <source>
        <dbReference type="EnsemblPlants" id="KQK98783"/>
    </source>
</evidence>
<evidence type="ECO:0000313" key="3">
    <source>
        <dbReference type="Proteomes" id="UP000004995"/>
    </source>
</evidence>
<reference evidence="3" key="1">
    <citation type="journal article" date="2012" name="Nat. Biotechnol.">
        <title>Reference genome sequence of the model plant Setaria.</title>
        <authorList>
            <person name="Bennetzen J.L."/>
            <person name="Schmutz J."/>
            <person name="Wang H."/>
            <person name="Percifield R."/>
            <person name="Hawkins J."/>
            <person name="Pontaroli A.C."/>
            <person name="Estep M."/>
            <person name="Feng L."/>
            <person name="Vaughn J.N."/>
            <person name="Grimwood J."/>
            <person name="Jenkins J."/>
            <person name="Barry K."/>
            <person name="Lindquist E."/>
            <person name="Hellsten U."/>
            <person name="Deshpande S."/>
            <person name="Wang X."/>
            <person name="Wu X."/>
            <person name="Mitros T."/>
            <person name="Triplett J."/>
            <person name="Yang X."/>
            <person name="Ye C.Y."/>
            <person name="Mauro-Herrera M."/>
            <person name="Wang L."/>
            <person name="Li P."/>
            <person name="Sharma M."/>
            <person name="Sharma R."/>
            <person name="Ronald P.C."/>
            <person name="Panaud O."/>
            <person name="Kellogg E.A."/>
            <person name="Brutnell T.P."/>
            <person name="Doust A.N."/>
            <person name="Tuskan G.A."/>
            <person name="Rokhsar D."/>
            <person name="Devos K.M."/>
        </authorList>
    </citation>
    <scope>NUCLEOTIDE SEQUENCE [LARGE SCALE GENOMIC DNA]</scope>
    <source>
        <strain evidence="3">cv. Yugu1</strain>
    </source>
</reference>
<dbReference type="Proteomes" id="UP000004995">
    <property type="component" value="Unassembled WGS sequence"/>
</dbReference>
<reference evidence="2" key="2">
    <citation type="submission" date="2018-08" db="UniProtKB">
        <authorList>
            <consortium name="EnsemblPlants"/>
        </authorList>
    </citation>
    <scope>IDENTIFICATION</scope>
    <source>
        <strain evidence="2">Yugu1</strain>
    </source>
</reference>
<dbReference type="InParanoid" id="K3YF86"/>
<dbReference type="EnsemblPlants" id="KQK98783">
    <property type="protein sequence ID" value="KQK98783"/>
    <property type="gene ID" value="SETIT_012903mg"/>
</dbReference>
<feature type="region of interest" description="Disordered" evidence="1">
    <location>
        <begin position="1"/>
        <end position="37"/>
    </location>
</feature>
<feature type="compositionally biased region" description="Polar residues" evidence="1">
    <location>
        <begin position="19"/>
        <end position="37"/>
    </location>
</feature>
<proteinExistence type="predicted"/>
<sequence>MESALPSVTRPMGAVTTGRLPNQPVQYCPGTTTDYSG</sequence>
<protein>
    <submittedName>
        <fullName evidence="2">Uncharacterized protein</fullName>
    </submittedName>
</protein>
<dbReference type="AlphaFoldDB" id="K3YF86"/>
<keyword evidence="3" id="KW-1185">Reference proteome</keyword>
<organism evidence="2 3">
    <name type="scientific">Setaria italica</name>
    <name type="common">Foxtail millet</name>
    <name type="synonym">Panicum italicum</name>
    <dbReference type="NCBI Taxonomy" id="4555"/>
    <lineage>
        <taxon>Eukaryota</taxon>
        <taxon>Viridiplantae</taxon>
        <taxon>Streptophyta</taxon>
        <taxon>Embryophyta</taxon>
        <taxon>Tracheophyta</taxon>
        <taxon>Spermatophyta</taxon>
        <taxon>Magnoliopsida</taxon>
        <taxon>Liliopsida</taxon>
        <taxon>Poales</taxon>
        <taxon>Poaceae</taxon>
        <taxon>PACMAD clade</taxon>
        <taxon>Panicoideae</taxon>
        <taxon>Panicodae</taxon>
        <taxon>Paniceae</taxon>
        <taxon>Cenchrinae</taxon>
        <taxon>Setaria</taxon>
    </lineage>
</organism>
<dbReference type="Gramene" id="KQK98783">
    <property type="protein sequence ID" value="KQK98783"/>
    <property type="gene ID" value="SETIT_012903mg"/>
</dbReference>
<dbReference type="EMBL" id="AGNK02004504">
    <property type="status" value="NOT_ANNOTATED_CDS"/>
    <property type="molecule type" value="Genomic_DNA"/>
</dbReference>
<accession>K3YF86</accession>
<evidence type="ECO:0000256" key="1">
    <source>
        <dbReference type="SAM" id="MobiDB-lite"/>
    </source>
</evidence>
<name>K3YF86_SETIT</name>